<reference evidence="4" key="1">
    <citation type="journal article" date="2019" name="Int. J. Syst. Evol. Microbiol.">
        <title>The Global Catalogue of Microorganisms (GCM) 10K type strain sequencing project: providing services to taxonomists for standard genome sequencing and annotation.</title>
        <authorList>
            <consortium name="The Broad Institute Genomics Platform"/>
            <consortium name="The Broad Institute Genome Sequencing Center for Infectious Disease"/>
            <person name="Wu L."/>
            <person name="Ma J."/>
        </authorList>
    </citation>
    <scope>NUCLEOTIDE SEQUENCE [LARGE SCALE GENOMIC DNA]</scope>
    <source>
        <strain evidence="4">JCM 9371</strain>
    </source>
</reference>
<feature type="compositionally biased region" description="Low complexity" evidence="1">
    <location>
        <begin position="157"/>
        <end position="170"/>
    </location>
</feature>
<sequence length="376" mass="40162">MNEIDLVRELLAQPRATEQTTAAALARVQRDIARGGRPRRPRARRLRLGGLGLAAVGAAAAATVAVPVVMSGAGTPGRHGSSPPPPEARTVLLAAAWQAERQHDTMGAYWHGTDVSRIYYRLHAPTGDYTVAWERRFEGWTPSSPTGRSCSRQQDLGTRPAGAADAAAWRRAGSPSELAIPVGHDGPGDFRSMTLKVAASPPRTTCQKLPADGTIFSLGENVTMKDLRALPADPDRLKRLLVKRFGKAGRDTEPLTRVRTGDSWMFSVARDILLGMPVTPQVRAAAFRMVADLPSVRTIGSVRDAEGRRGTAVAIDERTSGGLLEHRLIIDQASGRALAYEKLVLKPAGDNAGRAPGSLINSVASLTSGWTDTAPR</sequence>
<dbReference type="Proteomes" id="UP001597063">
    <property type="component" value="Unassembled WGS sequence"/>
</dbReference>
<evidence type="ECO:0000313" key="3">
    <source>
        <dbReference type="EMBL" id="MFD0686174.1"/>
    </source>
</evidence>
<proteinExistence type="predicted"/>
<evidence type="ECO:0000313" key="4">
    <source>
        <dbReference type="Proteomes" id="UP001597063"/>
    </source>
</evidence>
<keyword evidence="2" id="KW-1133">Transmembrane helix</keyword>
<feature type="region of interest" description="Disordered" evidence="1">
    <location>
        <begin position="141"/>
        <end position="170"/>
    </location>
</feature>
<dbReference type="NCBIfam" id="NF038083">
    <property type="entry name" value="CU044_5270_fam"/>
    <property type="match status" value="1"/>
</dbReference>
<feature type="transmembrane region" description="Helical" evidence="2">
    <location>
        <begin position="48"/>
        <end position="70"/>
    </location>
</feature>
<keyword evidence="2" id="KW-0472">Membrane</keyword>
<dbReference type="RefSeq" id="WP_131761191.1">
    <property type="nucleotide sequence ID" value="NZ_CAACUY010000151.1"/>
</dbReference>
<dbReference type="EMBL" id="JBHTGP010000008">
    <property type="protein sequence ID" value="MFD0686174.1"/>
    <property type="molecule type" value="Genomic_DNA"/>
</dbReference>
<evidence type="ECO:0000256" key="2">
    <source>
        <dbReference type="SAM" id="Phobius"/>
    </source>
</evidence>
<gene>
    <name evidence="3" type="ORF">ACFQZM_16860</name>
</gene>
<accession>A0ABW2XJJ0</accession>
<dbReference type="InterPro" id="IPR047789">
    <property type="entry name" value="CU044_5270-like"/>
</dbReference>
<feature type="compositionally biased region" description="Polar residues" evidence="1">
    <location>
        <begin position="141"/>
        <end position="156"/>
    </location>
</feature>
<name>A0ABW2XJJ0_9ACTN</name>
<protein>
    <submittedName>
        <fullName evidence="3">CU044_5270 family protein</fullName>
    </submittedName>
</protein>
<keyword evidence="4" id="KW-1185">Reference proteome</keyword>
<evidence type="ECO:0000256" key="1">
    <source>
        <dbReference type="SAM" id="MobiDB-lite"/>
    </source>
</evidence>
<organism evidence="3 4">
    <name type="scientific">Actinomadura fibrosa</name>
    <dbReference type="NCBI Taxonomy" id="111802"/>
    <lineage>
        <taxon>Bacteria</taxon>
        <taxon>Bacillati</taxon>
        <taxon>Actinomycetota</taxon>
        <taxon>Actinomycetes</taxon>
        <taxon>Streptosporangiales</taxon>
        <taxon>Thermomonosporaceae</taxon>
        <taxon>Actinomadura</taxon>
    </lineage>
</organism>
<keyword evidence="2" id="KW-0812">Transmembrane</keyword>
<comment type="caution">
    <text evidence="3">The sequence shown here is derived from an EMBL/GenBank/DDBJ whole genome shotgun (WGS) entry which is preliminary data.</text>
</comment>